<dbReference type="Pfam" id="PF13238">
    <property type="entry name" value="AAA_18"/>
    <property type="match status" value="1"/>
</dbReference>
<organism evidence="1 2">
    <name type="scientific">Picrophilus torridus (strain ATCC 700027 / DSM 9790 / JCM 10055 / NBRC 100828 / KAW 2/3)</name>
    <dbReference type="NCBI Taxonomy" id="1122961"/>
    <lineage>
        <taxon>Archaea</taxon>
        <taxon>Methanobacteriati</taxon>
        <taxon>Thermoplasmatota</taxon>
        <taxon>Thermoplasmata</taxon>
        <taxon>Thermoplasmatales</taxon>
        <taxon>Picrophilaceae</taxon>
        <taxon>Picrophilus</taxon>
    </lineage>
</organism>
<evidence type="ECO:0000313" key="1">
    <source>
        <dbReference type="EMBL" id="AAT43961.1"/>
    </source>
</evidence>
<dbReference type="eggNOG" id="arCOG01038">
    <property type="taxonomic scope" value="Archaea"/>
</dbReference>
<dbReference type="InParanoid" id="Q6KZ91"/>
<accession>Q6KZ91</accession>
<dbReference type="GeneID" id="2845136"/>
<reference evidence="1 2" key="1">
    <citation type="journal article" date="2004" name="Proc. Natl. Acad. Sci. U.S.A.">
        <title>Genome sequence of Picrophilus torridus and its implications for life around pH 0.</title>
        <authorList>
            <person name="Futterer O."/>
            <person name="Angelov A."/>
            <person name="Liesegang H."/>
            <person name="Gottschalk G."/>
            <person name="Schleper C."/>
            <person name="Schepers B."/>
            <person name="Dock C."/>
            <person name="Antranikian G."/>
            <person name="Liebl W."/>
        </authorList>
    </citation>
    <scope>NUCLEOTIDE SEQUENCE [LARGE SCALE GENOMIC DNA]</scope>
    <source>
        <strain evidence="2">ATCC 700027 / DSM 9790 / JCM 10055 / NBRC 100828</strain>
    </source>
</reference>
<dbReference type="EMBL" id="AE017261">
    <property type="protein sequence ID" value="AAT43961.1"/>
    <property type="molecule type" value="Genomic_DNA"/>
</dbReference>
<dbReference type="Gene3D" id="3.40.50.300">
    <property type="entry name" value="P-loop containing nucleotide triphosphate hydrolases"/>
    <property type="match status" value="1"/>
</dbReference>
<dbReference type="RefSeq" id="WP_011178177.1">
    <property type="nucleotide sequence ID" value="NC_005877.1"/>
</dbReference>
<keyword evidence="1" id="KW-0418">Kinase</keyword>
<dbReference type="InterPro" id="IPR027417">
    <property type="entry name" value="P-loop_NTPase"/>
</dbReference>
<dbReference type="PaxDb" id="263820-PTO1376"/>
<gene>
    <name evidence="1" type="ordered locus">PTO1376</name>
</gene>
<dbReference type="Proteomes" id="UP000000438">
    <property type="component" value="Chromosome"/>
</dbReference>
<dbReference type="GO" id="GO:0016301">
    <property type="term" value="F:kinase activity"/>
    <property type="evidence" value="ECO:0007669"/>
    <property type="project" value="UniProtKB-KW"/>
</dbReference>
<protein>
    <submittedName>
        <fullName evidence="1">Kinase</fullName>
    </submittedName>
</protein>
<dbReference type="KEGG" id="pto:PTO1376"/>
<proteinExistence type="predicted"/>
<dbReference type="SUPFAM" id="SSF52540">
    <property type="entry name" value="P-loop containing nucleoside triphosphate hydrolases"/>
    <property type="match status" value="1"/>
</dbReference>
<evidence type="ECO:0000313" key="2">
    <source>
        <dbReference type="Proteomes" id="UP000000438"/>
    </source>
</evidence>
<name>Q6KZ91_PICTO</name>
<dbReference type="HOGENOM" id="CLU_2505073_0_0_2"/>
<dbReference type="AlphaFoldDB" id="Q6KZ91"/>
<dbReference type="STRING" id="263820.PTO1376"/>
<dbReference type="OrthoDB" id="8730at2157"/>
<sequence>MICITGIPATGKTTICGMLNEHGIKCVSLNDVARDLNIIENEYIDIDELKKHKIDADVIESHYSHLLNCDLVIILYNDIDEIKKE</sequence>
<keyword evidence="1" id="KW-0808">Transferase</keyword>